<organism evidence="2 3">
    <name type="scientific">Saccoglossus kowalevskii</name>
    <name type="common">Acorn worm</name>
    <dbReference type="NCBI Taxonomy" id="10224"/>
    <lineage>
        <taxon>Eukaryota</taxon>
        <taxon>Metazoa</taxon>
        <taxon>Hemichordata</taxon>
        <taxon>Enteropneusta</taxon>
        <taxon>Harrimaniidae</taxon>
        <taxon>Saccoglossus</taxon>
    </lineage>
</organism>
<dbReference type="InterPro" id="IPR005135">
    <property type="entry name" value="Endo/exonuclease/phosphatase"/>
</dbReference>
<dbReference type="SUPFAM" id="SSF56219">
    <property type="entry name" value="DNase I-like"/>
    <property type="match status" value="1"/>
</dbReference>
<keyword evidence="2" id="KW-1185">Reference proteome</keyword>
<name>A0ABM0MQN3_SACKO</name>
<sequence length="115" mass="13347">MCYTRKPKHHKQIGKRGISISYWNVQGIRQKIEDNDFIKCIKNHDIIGLGETWLNKDSLNTLNIPGYYSHSIIRSKQPGGGLSILINEQIKKGIKIEDVDSEDMLWCKLKKDFFN</sequence>
<dbReference type="InterPro" id="IPR036691">
    <property type="entry name" value="Endo/exonu/phosph_ase_sf"/>
</dbReference>
<dbReference type="RefSeq" id="XP_006822324.1">
    <property type="nucleotide sequence ID" value="XM_006822261.1"/>
</dbReference>
<gene>
    <name evidence="3" type="primary">LOC102806336</name>
</gene>
<dbReference type="Pfam" id="PF03372">
    <property type="entry name" value="Exo_endo_phos"/>
    <property type="match status" value="1"/>
</dbReference>
<dbReference type="Gene3D" id="3.60.10.10">
    <property type="entry name" value="Endonuclease/exonuclease/phosphatase"/>
    <property type="match status" value="1"/>
</dbReference>
<accession>A0ABM0MQN3</accession>
<dbReference type="Proteomes" id="UP000694865">
    <property type="component" value="Unplaced"/>
</dbReference>
<reference evidence="3" key="1">
    <citation type="submission" date="2025-08" db="UniProtKB">
        <authorList>
            <consortium name="RefSeq"/>
        </authorList>
    </citation>
    <scope>IDENTIFICATION</scope>
    <source>
        <tissue evidence="3">Testes</tissue>
    </source>
</reference>
<dbReference type="GeneID" id="102806336"/>
<evidence type="ECO:0000313" key="3">
    <source>
        <dbReference type="RefSeq" id="XP_006822324.1"/>
    </source>
</evidence>
<proteinExistence type="predicted"/>
<protein>
    <submittedName>
        <fullName evidence="3">Uncharacterized protein LOC102806336</fullName>
    </submittedName>
</protein>
<evidence type="ECO:0000259" key="1">
    <source>
        <dbReference type="Pfam" id="PF03372"/>
    </source>
</evidence>
<evidence type="ECO:0000313" key="2">
    <source>
        <dbReference type="Proteomes" id="UP000694865"/>
    </source>
</evidence>
<feature type="domain" description="Endonuclease/exonuclease/phosphatase" evidence="1">
    <location>
        <begin position="22"/>
        <end position="93"/>
    </location>
</feature>